<evidence type="ECO:0000256" key="2">
    <source>
        <dbReference type="ARBA" id="ARBA00022737"/>
    </source>
</evidence>
<feature type="domain" description="Gnk2-homologous" evidence="6">
    <location>
        <begin position="247"/>
        <end position="351"/>
    </location>
</feature>
<feature type="domain" description="Gnk2-homologous" evidence="6">
    <location>
        <begin position="137"/>
        <end position="241"/>
    </location>
</feature>
<dbReference type="CDD" id="cd23509">
    <property type="entry name" value="Gnk2-like"/>
    <property type="match status" value="3"/>
</dbReference>
<reference evidence="7 8" key="1">
    <citation type="submission" date="2020-02" db="EMBL/GenBank/DDBJ databases">
        <authorList>
            <person name="Ma Q."/>
            <person name="Huang Y."/>
            <person name="Song X."/>
            <person name="Pei D."/>
        </authorList>
    </citation>
    <scope>NUCLEOTIDE SEQUENCE [LARGE SCALE GENOMIC DNA]</scope>
    <source>
        <strain evidence="7">Sxm20200214</strain>
        <tissue evidence="7">Leaf</tissue>
    </source>
</reference>
<protein>
    <recommendedName>
        <fullName evidence="6">Gnk2-homologous domain-containing protein</fullName>
    </recommendedName>
</protein>
<name>A0A8X7NY94_BRACI</name>
<dbReference type="Pfam" id="PF01657">
    <property type="entry name" value="Stress-antifung"/>
    <property type="match status" value="3"/>
</dbReference>
<dbReference type="PANTHER" id="PTHR32099">
    <property type="entry name" value="CYSTEINE-RICH REPEAT SECRETORY PROTEIN"/>
    <property type="match status" value="1"/>
</dbReference>
<feature type="chain" id="PRO_5036452579" description="Gnk2-homologous domain-containing protein" evidence="5">
    <location>
        <begin position="24"/>
        <end position="499"/>
    </location>
</feature>
<keyword evidence="1 5" id="KW-0732">Signal</keyword>
<organism evidence="7 8">
    <name type="scientific">Brassica carinata</name>
    <name type="common">Ethiopian mustard</name>
    <name type="synonym">Abyssinian cabbage</name>
    <dbReference type="NCBI Taxonomy" id="52824"/>
    <lineage>
        <taxon>Eukaryota</taxon>
        <taxon>Viridiplantae</taxon>
        <taxon>Streptophyta</taxon>
        <taxon>Embryophyta</taxon>
        <taxon>Tracheophyta</taxon>
        <taxon>Spermatophyta</taxon>
        <taxon>Magnoliopsida</taxon>
        <taxon>eudicotyledons</taxon>
        <taxon>Gunneridae</taxon>
        <taxon>Pentapetalae</taxon>
        <taxon>rosids</taxon>
        <taxon>malvids</taxon>
        <taxon>Brassicales</taxon>
        <taxon>Brassicaceae</taxon>
        <taxon>Brassiceae</taxon>
        <taxon>Brassica</taxon>
    </lineage>
</organism>
<feature type="signal peptide" evidence="5">
    <location>
        <begin position="1"/>
        <end position="23"/>
    </location>
</feature>
<proteinExistence type="predicted"/>
<feature type="compositionally biased region" description="Low complexity" evidence="3">
    <location>
        <begin position="373"/>
        <end position="382"/>
    </location>
</feature>
<feature type="domain" description="Gnk2-homologous" evidence="6">
    <location>
        <begin position="27"/>
        <end position="131"/>
    </location>
</feature>
<gene>
    <name evidence="7" type="ORF">Bca52824_090736</name>
</gene>
<keyword evidence="4" id="KW-0812">Transmembrane</keyword>
<comment type="caution">
    <text evidence="7">The sequence shown here is derived from an EMBL/GenBank/DDBJ whole genome shotgun (WGS) entry which is preliminary data.</text>
</comment>
<dbReference type="FunFam" id="3.30.430.20:FF:000003">
    <property type="entry name" value="Cysteine-rich RLK (RECEPTOR-like protein kinase) 10"/>
    <property type="match status" value="2"/>
</dbReference>
<sequence length="499" mass="55506">MSSCISFIFIFLFSFLTSFKVSAQEPTYVYHSCPNTTTYSRNSNSSTNLRTLLSSLSSPNASYATGFQNVTVGSPPERVSGLFSCLGGFSPELCRSCVAFAVKDILVRCPNEKEVMIYYNQCMLRYTFFRVSILDPTYLSHNCPNTTTFARNSNYFTNLIDLLSSLSSPFHSYSPGFLNATAGQAPDRVTGLYLCRGDVTPEICRGCVAFAVNDTLNRCPNQREVTLYYDECMLRYSNRNILSTLNTNGRYRLYNVRNVTYNEQIGFRDLVLSMMNPAATVASSSPRRFDARMANFTPFQNLYGLVQCTPDLTSQDCLSCLNQTINELRTDKIGGRILVPSCNSRYELYQFYNESNIGASQSQLDSAPPPQLDSAPSPQLDSAPPPPPISIPSTQPDIFVKTGEGGNSSVIVIAVVVPISVIFLLLLAVFFSFRAKRKTTTYETEPLADRDDITTAGSLQFDFKAIEAATDKFSESNKLGQGGFGQVYKEHFLVEYKLR</sequence>
<keyword evidence="4" id="KW-1133">Transmembrane helix</keyword>
<dbReference type="FunFam" id="3.30.430.20:FF:000002">
    <property type="entry name" value="Cysteine-rich receptor-like protein kinase 10"/>
    <property type="match status" value="1"/>
</dbReference>
<dbReference type="InterPro" id="IPR002902">
    <property type="entry name" value="GNK2"/>
</dbReference>
<feature type="transmembrane region" description="Helical" evidence="4">
    <location>
        <begin position="410"/>
        <end position="433"/>
    </location>
</feature>
<dbReference type="PANTHER" id="PTHR32099:SF42">
    <property type="entry name" value="CYSTEINE-RICH RECEPTOR-LIKE PROTEIN KINASE 9-RELATED"/>
    <property type="match status" value="1"/>
</dbReference>
<keyword evidence="2" id="KW-0677">Repeat</keyword>
<accession>A0A8X7NY94</accession>
<dbReference type="AlphaFoldDB" id="A0A8X7NY94"/>
<dbReference type="OrthoDB" id="1909574at2759"/>
<evidence type="ECO:0000313" key="7">
    <source>
        <dbReference type="EMBL" id="KAG2240418.1"/>
    </source>
</evidence>
<evidence type="ECO:0000256" key="4">
    <source>
        <dbReference type="SAM" id="Phobius"/>
    </source>
</evidence>
<dbReference type="InterPro" id="IPR038408">
    <property type="entry name" value="GNK2_sf"/>
</dbReference>
<keyword evidence="4" id="KW-0472">Membrane</keyword>
<evidence type="ECO:0000313" key="8">
    <source>
        <dbReference type="Proteomes" id="UP000886595"/>
    </source>
</evidence>
<feature type="region of interest" description="Disordered" evidence="3">
    <location>
        <begin position="360"/>
        <end position="395"/>
    </location>
</feature>
<evidence type="ECO:0000256" key="5">
    <source>
        <dbReference type="SAM" id="SignalP"/>
    </source>
</evidence>
<dbReference type="PROSITE" id="PS51473">
    <property type="entry name" value="GNK2"/>
    <property type="match status" value="3"/>
</dbReference>
<keyword evidence="8" id="KW-1185">Reference proteome</keyword>
<dbReference type="Gene3D" id="3.30.200.20">
    <property type="entry name" value="Phosphorylase Kinase, domain 1"/>
    <property type="match status" value="1"/>
</dbReference>
<dbReference type="Proteomes" id="UP000886595">
    <property type="component" value="Unassembled WGS sequence"/>
</dbReference>
<evidence type="ECO:0000256" key="3">
    <source>
        <dbReference type="SAM" id="MobiDB-lite"/>
    </source>
</evidence>
<dbReference type="EMBL" id="JAAMPC010001581">
    <property type="protein sequence ID" value="KAG2240418.1"/>
    <property type="molecule type" value="Genomic_DNA"/>
</dbReference>
<evidence type="ECO:0000259" key="6">
    <source>
        <dbReference type="PROSITE" id="PS51473"/>
    </source>
</evidence>
<evidence type="ECO:0000256" key="1">
    <source>
        <dbReference type="ARBA" id="ARBA00022729"/>
    </source>
</evidence>
<dbReference type="Gene3D" id="3.30.430.20">
    <property type="entry name" value="Gnk2 domain, C-X8-C-X2-C motif"/>
    <property type="match status" value="3"/>
</dbReference>